<feature type="region of interest" description="Disordered" evidence="1">
    <location>
        <begin position="1"/>
        <end position="29"/>
    </location>
</feature>
<sequence length="240" mass="28254">MIPIPIPDEFDTGRKERNPLDPLNNPNTRTQVQHGIAEYAKQFQDRRQEIIDVAKKHLLQAQDRQKKYYDKKRSSITFKEGDMVMLDTRRIPAAHVTKDIDGKRAKLAARKVGPFQILKMVNPNVAKLKLPRSMSRLNPTFNVDVLSHYVENPSRFKTRPIPKASRLIIDEETGDTMHIIETLLQKRQFNRKPEWLVQWHGLPDHEATWEREKDIKHVSHWKVLVDDFKKRQQEVKSGRM</sequence>
<dbReference type="SMART" id="SM00298">
    <property type="entry name" value="CHROMO"/>
    <property type="match status" value="1"/>
</dbReference>
<evidence type="ECO:0000313" key="3">
    <source>
        <dbReference type="EMBL" id="OWZ04563.1"/>
    </source>
</evidence>
<dbReference type="AlphaFoldDB" id="A0A225VGN3"/>
<proteinExistence type="predicted"/>
<evidence type="ECO:0000313" key="4">
    <source>
        <dbReference type="Proteomes" id="UP000198211"/>
    </source>
</evidence>
<protein>
    <recommendedName>
        <fullName evidence="2">Chromo domain-containing protein</fullName>
    </recommendedName>
</protein>
<dbReference type="InterPro" id="IPR023780">
    <property type="entry name" value="Chromo_domain"/>
</dbReference>
<dbReference type="InterPro" id="IPR000953">
    <property type="entry name" value="Chromo/chromo_shadow_dom"/>
</dbReference>
<reference evidence="4" key="1">
    <citation type="submission" date="2017-03" db="EMBL/GenBank/DDBJ databases">
        <title>Phytopthora megakarya and P. palmivora, two closely related causual agents of cacao black pod achieved similar genome size and gene model numbers by different mechanisms.</title>
        <authorList>
            <person name="Ali S."/>
            <person name="Shao J."/>
            <person name="Larry D.J."/>
            <person name="Kronmiller B."/>
            <person name="Shen D."/>
            <person name="Strem M.D."/>
            <person name="Melnick R.L."/>
            <person name="Guiltinan M.J."/>
            <person name="Tyler B.M."/>
            <person name="Meinhardt L.W."/>
            <person name="Bailey B.A."/>
        </authorList>
    </citation>
    <scope>NUCLEOTIDE SEQUENCE [LARGE SCALE GENOMIC DNA]</scope>
    <source>
        <strain evidence="4">zdho120</strain>
    </source>
</reference>
<evidence type="ECO:0000256" key="1">
    <source>
        <dbReference type="SAM" id="MobiDB-lite"/>
    </source>
</evidence>
<dbReference type="PANTHER" id="PTHR46148:SF52">
    <property type="entry name" value="OS04G0603800 PROTEIN"/>
    <property type="match status" value="1"/>
</dbReference>
<dbReference type="PANTHER" id="PTHR46148">
    <property type="entry name" value="CHROMO DOMAIN-CONTAINING PROTEIN"/>
    <property type="match status" value="1"/>
</dbReference>
<dbReference type="CDD" id="cd18965">
    <property type="entry name" value="chromodomain"/>
    <property type="match status" value="1"/>
</dbReference>
<accession>A0A225VGN3</accession>
<dbReference type="PROSITE" id="PS50013">
    <property type="entry name" value="CHROMO_2"/>
    <property type="match status" value="1"/>
</dbReference>
<dbReference type="OrthoDB" id="167591at2759"/>
<feature type="domain" description="Chromo" evidence="2">
    <location>
        <begin position="178"/>
        <end position="240"/>
    </location>
</feature>
<keyword evidence="4" id="KW-1185">Reference proteome</keyword>
<dbReference type="EMBL" id="NBNE01004899">
    <property type="protein sequence ID" value="OWZ04563.1"/>
    <property type="molecule type" value="Genomic_DNA"/>
</dbReference>
<evidence type="ECO:0000259" key="2">
    <source>
        <dbReference type="PROSITE" id="PS50013"/>
    </source>
</evidence>
<comment type="caution">
    <text evidence="3">The sequence shown here is derived from an EMBL/GenBank/DDBJ whole genome shotgun (WGS) entry which is preliminary data.</text>
</comment>
<dbReference type="InterPro" id="IPR056924">
    <property type="entry name" value="SH3_Tf2-1"/>
</dbReference>
<name>A0A225VGN3_9STRA</name>
<dbReference type="SUPFAM" id="SSF54160">
    <property type="entry name" value="Chromo domain-like"/>
    <property type="match status" value="1"/>
</dbReference>
<dbReference type="STRING" id="4795.A0A225VGN3"/>
<dbReference type="Gene3D" id="2.40.50.40">
    <property type="match status" value="1"/>
</dbReference>
<dbReference type="InterPro" id="IPR016197">
    <property type="entry name" value="Chromo-like_dom_sf"/>
</dbReference>
<organism evidence="3 4">
    <name type="scientific">Phytophthora megakarya</name>
    <dbReference type="NCBI Taxonomy" id="4795"/>
    <lineage>
        <taxon>Eukaryota</taxon>
        <taxon>Sar</taxon>
        <taxon>Stramenopiles</taxon>
        <taxon>Oomycota</taxon>
        <taxon>Peronosporomycetes</taxon>
        <taxon>Peronosporales</taxon>
        <taxon>Peronosporaceae</taxon>
        <taxon>Phytophthora</taxon>
    </lineage>
</organism>
<gene>
    <name evidence="3" type="ORF">PHMEG_00023514</name>
</gene>
<dbReference type="Pfam" id="PF24626">
    <property type="entry name" value="SH3_Tf2-1"/>
    <property type="match status" value="1"/>
</dbReference>
<dbReference type="Proteomes" id="UP000198211">
    <property type="component" value="Unassembled WGS sequence"/>
</dbReference>
<dbReference type="Pfam" id="PF00385">
    <property type="entry name" value="Chromo"/>
    <property type="match status" value="1"/>
</dbReference>